<dbReference type="PROSITE" id="PS50025">
    <property type="entry name" value="LAM_G_DOMAIN"/>
    <property type="match status" value="1"/>
</dbReference>
<evidence type="ECO:0000259" key="2">
    <source>
        <dbReference type="PROSITE" id="PS50025"/>
    </source>
</evidence>
<dbReference type="InterPro" id="IPR013320">
    <property type="entry name" value="ConA-like_dom_sf"/>
</dbReference>
<dbReference type="SUPFAM" id="SSF49899">
    <property type="entry name" value="Concanavalin A-like lectins/glucanases"/>
    <property type="match status" value="2"/>
</dbReference>
<dbReference type="Proteomes" id="UP000037510">
    <property type="component" value="Unassembled WGS sequence"/>
</dbReference>
<dbReference type="CDD" id="cd00054">
    <property type="entry name" value="EGF_CA"/>
    <property type="match status" value="1"/>
</dbReference>
<dbReference type="Pfam" id="PF00054">
    <property type="entry name" value="Laminin_G_1"/>
    <property type="match status" value="2"/>
</dbReference>
<accession>A0A0L7L1E6</accession>
<evidence type="ECO:0000313" key="3">
    <source>
        <dbReference type="EMBL" id="KOB69323.1"/>
    </source>
</evidence>
<comment type="caution">
    <text evidence="1">Lacks conserved residue(s) required for the propagation of feature annotation.</text>
</comment>
<name>A0A0L7L1E6_OPEBR</name>
<feature type="domain" description="Laminin G" evidence="2">
    <location>
        <begin position="1"/>
        <end position="180"/>
    </location>
</feature>
<dbReference type="GO" id="GO:0016020">
    <property type="term" value="C:membrane"/>
    <property type="evidence" value="ECO:0007669"/>
    <property type="project" value="UniProtKB-SubCell"/>
</dbReference>
<dbReference type="CDD" id="cd00110">
    <property type="entry name" value="LamG"/>
    <property type="match status" value="2"/>
</dbReference>
<protein>
    <submittedName>
        <fullName evidence="3">Basement membrane-specific heparan sulfate proteoglycan core protein</fullName>
    </submittedName>
</protein>
<dbReference type="InterPro" id="IPR001791">
    <property type="entry name" value="Laminin_G"/>
</dbReference>
<sequence length="334" mass="36722">MPCNHDLEEPVNIQWRREYAALPADARSNQVNNQGLILYNSQNAGRTTDFLALQLLDGIPEFILETGNGPVSVKGDRPLALNEWYTIRLIKLGTKVTMYVENFGPFEVDTPENWILELQQPLYIGGVPDYNQLPEQLAGATGFAGCVSMLVLGREEKNIMMSRLDQYRVETCDTCAGNTCQNGGICQNCERRGEACRAGLCGTGRCTNTADGYKCACPVTHTGRNAYAALKPPDAVRYLSVSMKIKASAPVTDGIIMYCAESPRGHGGFTSLVVRNGHLEFRKPVVLVSKTPLAANDWTDVQVTRSGADVSLIINLVHKYNESLDSTRVSHHEH</sequence>
<dbReference type="AlphaFoldDB" id="A0A0L7L1E6"/>
<organism evidence="3 4">
    <name type="scientific">Operophtera brumata</name>
    <name type="common">Winter moth</name>
    <name type="synonym">Phalaena brumata</name>
    <dbReference type="NCBI Taxonomy" id="104452"/>
    <lineage>
        <taxon>Eukaryota</taxon>
        <taxon>Metazoa</taxon>
        <taxon>Ecdysozoa</taxon>
        <taxon>Arthropoda</taxon>
        <taxon>Hexapoda</taxon>
        <taxon>Insecta</taxon>
        <taxon>Pterygota</taxon>
        <taxon>Neoptera</taxon>
        <taxon>Endopterygota</taxon>
        <taxon>Lepidoptera</taxon>
        <taxon>Glossata</taxon>
        <taxon>Ditrysia</taxon>
        <taxon>Geometroidea</taxon>
        <taxon>Geometridae</taxon>
        <taxon>Larentiinae</taxon>
        <taxon>Operophtera</taxon>
    </lineage>
</organism>
<dbReference type="Gene3D" id="2.60.120.200">
    <property type="match status" value="2"/>
</dbReference>
<evidence type="ECO:0000313" key="4">
    <source>
        <dbReference type="Proteomes" id="UP000037510"/>
    </source>
</evidence>
<dbReference type="PANTHER" id="PTHR15036">
    <property type="entry name" value="PIKACHURIN-LIKE PROTEIN"/>
    <property type="match status" value="1"/>
</dbReference>
<evidence type="ECO:0000256" key="1">
    <source>
        <dbReference type="PROSITE-ProRule" id="PRU00122"/>
    </source>
</evidence>
<proteinExistence type="predicted"/>
<dbReference type="EMBL" id="JTDY01003573">
    <property type="protein sequence ID" value="KOB69323.1"/>
    <property type="molecule type" value="Genomic_DNA"/>
</dbReference>
<gene>
    <name evidence="3" type="ORF">OBRU01_17016</name>
</gene>
<dbReference type="InterPro" id="IPR050372">
    <property type="entry name" value="Neurexin-related_CASP"/>
</dbReference>
<comment type="caution">
    <text evidence="3">The sequence shown here is derived from an EMBL/GenBank/DDBJ whole genome shotgun (WGS) entry which is preliminary data.</text>
</comment>
<keyword evidence="4" id="KW-1185">Reference proteome</keyword>
<reference evidence="3 4" key="1">
    <citation type="journal article" date="2015" name="Genome Biol. Evol.">
        <title>The genome of winter moth (Operophtera brumata) provides a genomic perspective on sexual dimorphism and phenology.</title>
        <authorList>
            <person name="Derks M.F."/>
            <person name="Smit S."/>
            <person name="Salis L."/>
            <person name="Schijlen E."/>
            <person name="Bossers A."/>
            <person name="Mateman C."/>
            <person name="Pijl A.S."/>
            <person name="de Ridder D."/>
            <person name="Groenen M.A."/>
            <person name="Visser M.E."/>
            <person name="Megens H.J."/>
        </authorList>
    </citation>
    <scope>NUCLEOTIDE SEQUENCE [LARGE SCALE GENOMIC DNA]</scope>
    <source>
        <strain evidence="3">WM2013NL</strain>
        <tissue evidence="3">Head and thorax</tissue>
    </source>
</reference>
<dbReference type="PANTHER" id="PTHR15036:SF85">
    <property type="entry name" value="SP2353, ISOFORM A"/>
    <property type="match status" value="1"/>
</dbReference>
<dbReference type="STRING" id="104452.A0A0L7L1E6"/>
<dbReference type="SMART" id="SM00282">
    <property type="entry name" value="LamG"/>
    <property type="match status" value="1"/>
</dbReference>